<protein>
    <submittedName>
        <fullName evidence="2">Uncharacterized protein</fullName>
    </submittedName>
</protein>
<evidence type="ECO:0000256" key="1">
    <source>
        <dbReference type="SAM" id="MobiDB-lite"/>
    </source>
</evidence>
<dbReference type="OrthoDB" id="4707605at2759"/>
<keyword evidence="3" id="KW-1185">Reference proteome</keyword>
<evidence type="ECO:0000313" key="3">
    <source>
        <dbReference type="Proteomes" id="UP000293360"/>
    </source>
</evidence>
<comment type="caution">
    <text evidence="2">The sequence shown here is derived from an EMBL/GenBank/DDBJ whole genome shotgun (WGS) entry which is preliminary data.</text>
</comment>
<feature type="region of interest" description="Disordered" evidence="1">
    <location>
        <begin position="113"/>
        <end position="137"/>
    </location>
</feature>
<accession>A0A4Q4TR60</accession>
<organism evidence="2 3">
    <name type="scientific">Monosporascus ibericus</name>
    <dbReference type="NCBI Taxonomy" id="155417"/>
    <lineage>
        <taxon>Eukaryota</taxon>
        <taxon>Fungi</taxon>
        <taxon>Dikarya</taxon>
        <taxon>Ascomycota</taxon>
        <taxon>Pezizomycotina</taxon>
        <taxon>Sordariomycetes</taxon>
        <taxon>Xylariomycetidae</taxon>
        <taxon>Xylariales</taxon>
        <taxon>Xylariales incertae sedis</taxon>
        <taxon>Monosporascus</taxon>
    </lineage>
</organism>
<dbReference type="EMBL" id="QJNU01000044">
    <property type="protein sequence ID" value="RYP09172.1"/>
    <property type="molecule type" value="Genomic_DNA"/>
</dbReference>
<dbReference type="Proteomes" id="UP000293360">
    <property type="component" value="Unassembled WGS sequence"/>
</dbReference>
<feature type="compositionally biased region" description="Basic and acidic residues" evidence="1">
    <location>
        <begin position="115"/>
        <end position="130"/>
    </location>
</feature>
<evidence type="ECO:0000313" key="2">
    <source>
        <dbReference type="EMBL" id="RYP09172.1"/>
    </source>
</evidence>
<sequence length="137" mass="15439">MSEYDTLLVQGMYTVLCVTEFGGGETSRIRKAMVSANLLYDYRSKELCERGPQPIQPLRDSALYHLQSVGYYDLAISAWELVSKLGNAEAPESVAAAMHDWWYRGNPGPQYRSLEPARFHPDYKNKKDDGGQETSLA</sequence>
<name>A0A4Q4TR60_9PEZI</name>
<proteinExistence type="predicted"/>
<gene>
    <name evidence="2" type="ORF">DL764_001443</name>
</gene>
<dbReference type="AlphaFoldDB" id="A0A4Q4TR60"/>
<reference evidence="2 3" key="1">
    <citation type="submission" date="2018-06" db="EMBL/GenBank/DDBJ databases">
        <title>Complete Genomes of Monosporascus.</title>
        <authorList>
            <person name="Robinson A.J."/>
            <person name="Natvig D.O."/>
        </authorList>
    </citation>
    <scope>NUCLEOTIDE SEQUENCE [LARGE SCALE GENOMIC DNA]</scope>
    <source>
        <strain evidence="2 3">CBS 110550</strain>
    </source>
</reference>